<reference evidence="2 3" key="1">
    <citation type="journal article" date="2011" name="J. Bacteriol.">
        <title>Genome sequence of Brevibacillus laterosporus LMG 15441, a pathogen of invertebrates.</title>
        <authorList>
            <person name="Djukic M."/>
            <person name="Poehlein A."/>
            <person name="Thurmer A."/>
            <person name="Daniel R."/>
        </authorList>
    </citation>
    <scope>NUCLEOTIDE SEQUENCE [LARGE SCALE GENOMIC DNA]</scope>
    <source>
        <strain evidence="2 3">LMG 15441</strain>
    </source>
</reference>
<keyword evidence="1" id="KW-0812">Transmembrane</keyword>
<organism evidence="2 3">
    <name type="scientific">Brevibacillus laterosporus LMG 15441</name>
    <dbReference type="NCBI Taxonomy" id="1042163"/>
    <lineage>
        <taxon>Bacteria</taxon>
        <taxon>Bacillati</taxon>
        <taxon>Bacillota</taxon>
        <taxon>Bacilli</taxon>
        <taxon>Bacillales</taxon>
        <taxon>Paenibacillaceae</taxon>
        <taxon>Brevibacillus</taxon>
    </lineage>
</organism>
<keyword evidence="3" id="KW-1185">Reference proteome</keyword>
<dbReference type="AlphaFoldDB" id="A0A075R6L7"/>
<dbReference type="EMBL" id="CP007806">
    <property type="protein sequence ID" value="AIG26778.1"/>
    <property type="molecule type" value="Genomic_DNA"/>
</dbReference>
<feature type="transmembrane region" description="Helical" evidence="1">
    <location>
        <begin position="92"/>
        <end position="114"/>
    </location>
</feature>
<feature type="transmembrane region" description="Helical" evidence="1">
    <location>
        <begin position="213"/>
        <end position="233"/>
    </location>
</feature>
<keyword evidence="1" id="KW-1133">Transmembrane helix</keyword>
<dbReference type="eggNOG" id="ENOG502Z9IG">
    <property type="taxonomic scope" value="Bacteria"/>
</dbReference>
<dbReference type="HOGENOM" id="CLU_780037_0_0_9"/>
<proteinExistence type="predicted"/>
<evidence type="ECO:0000313" key="2">
    <source>
        <dbReference type="EMBL" id="AIG26778.1"/>
    </source>
</evidence>
<evidence type="ECO:0000313" key="3">
    <source>
        <dbReference type="Proteomes" id="UP000005850"/>
    </source>
</evidence>
<dbReference type="RefSeq" id="WP_003337713.1">
    <property type="nucleotide sequence ID" value="NZ_CP007806.1"/>
</dbReference>
<feature type="transmembrane region" description="Helical" evidence="1">
    <location>
        <begin position="67"/>
        <end position="86"/>
    </location>
</feature>
<name>A0A075R6L7_BRELA</name>
<evidence type="ECO:0000256" key="1">
    <source>
        <dbReference type="SAM" id="Phobius"/>
    </source>
</evidence>
<dbReference type="KEGG" id="blr:BRLA_c024580"/>
<dbReference type="STRING" id="1042163.BRLA_c024580"/>
<feature type="transmembrane region" description="Helical" evidence="1">
    <location>
        <begin position="12"/>
        <end position="30"/>
    </location>
</feature>
<accession>A0A075R6L7</accession>
<feature type="transmembrane region" description="Helical" evidence="1">
    <location>
        <begin position="42"/>
        <end position="60"/>
    </location>
</feature>
<gene>
    <name evidence="2" type="ORF">BRLA_c024580</name>
</gene>
<keyword evidence="1" id="KW-0472">Membrane</keyword>
<sequence length="355" mass="40908">MTTTKKNRSVALIAFLILAGIIYGGSYYYMHVHTAKSDIVDLFVTVALMFVIPFLVNLLVIPNKISLFFAFFIEIFVSKYLIAASHQRYLDYVIFYVAPLVEIFFLCFIFFQIIRLYRDSKKHADRELSFYEAMEVALTKLFGDTPLKNVFLAEIKLFYYSFGVLFKKPDIRKDISYSYHKTTIIKTMMIVFGLLLIAETVLLHWLLAKWSIIAAWIATAISIYAALYIVAFYNSVKYLPCTVTEDKVTLYAGYQSIAVIDIANIEAIQSPNMSNVALNPFEKGDSDVVNTTLMMDSPSFEIKVKESAIYYGVFGMKKEFKRIMFKVDEPESFAQAIRSRMEKLQEQHNKENTNM</sequence>
<protein>
    <submittedName>
        <fullName evidence="2">Uncharacterized protein</fullName>
    </submittedName>
</protein>
<feature type="transmembrane region" description="Helical" evidence="1">
    <location>
        <begin position="188"/>
        <end position="207"/>
    </location>
</feature>
<dbReference type="Proteomes" id="UP000005850">
    <property type="component" value="Chromosome"/>
</dbReference>